<name>A0ABV2L3Y9_9HYPH</name>
<keyword evidence="2" id="KW-1185">Reference proteome</keyword>
<dbReference type="InterPro" id="IPR021109">
    <property type="entry name" value="Peptidase_aspartic_dom_sf"/>
</dbReference>
<dbReference type="RefSeq" id="WP_238279807.1">
    <property type="nucleotide sequence ID" value="NZ_BPQL01000067.1"/>
</dbReference>
<proteinExistence type="predicted"/>
<dbReference type="InterPro" id="IPR011969">
    <property type="entry name" value="Clan_AA_Asp_peptidase_C"/>
</dbReference>
<dbReference type="PROSITE" id="PS00141">
    <property type="entry name" value="ASP_PROTEASE"/>
    <property type="match status" value="1"/>
</dbReference>
<organism evidence="1 2">
    <name type="scientific">Methylobacterium goesingense</name>
    <dbReference type="NCBI Taxonomy" id="243690"/>
    <lineage>
        <taxon>Bacteria</taxon>
        <taxon>Pseudomonadati</taxon>
        <taxon>Pseudomonadota</taxon>
        <taxon>Alphaproteobacteria</taxon>
        <taxon>Hyphomicrobiales</taxon>
        <taxon>Methylobacteriaceae</taxon>
        <taxon>Methylobacterium</taxon>
    </lineage>
</organism>
<dbReference type="CDD" id="cd05483">
    <property type="entry name" value="retropepsin_like_bacteria"/>
    <property type="match status" value="1"/>
</dbReference>
<evidence type="ECO:0000313" key="2">
    <source>
        <dbReference type="Proteomes" id="UP001549145"/>
    </source>
</evidence>
<dbReference type="Pfam" id="PF13975">
    <property type="entry name" value="gag-asp_proteas"/>
    <property type="match status" value="1"/>
</dbReference>
<accession>A0ABV2L3Y9</accession>
<dbReference type="Proteomes" id="UP001549145">
    <property type="component" value="Unassembled WGS sequence"/>
</dbReference>
<comment type="caution">
    <text evidence="1">The sequence shown here is derived from an EMBL/GenBank/DDBJ whole genome shotgun (WGS) entry which is preliminary data.</text>
</comment>
<dbReference type="Gene3D" id="2.40.70.10">
    <property type="entry name" value="Acid Proteases"/>
    <property type="match status" value="1"/>
</dbReference>
<evidence type="ECO:0000313" key="1">
    <source>
        <dbReference type="EMBL" id="MET3692548.1"/>
    </source>
</evidence>
<dbReference type="GO" id="GO:0008233">
    <property type="term" value="F:peptidase activity"/>
    <property type="evidence" value="ECO:0007669"/>
    <property type="project" value="UniProtKB-KW"/>
</dbReference>
<dbReference type="InterPro" id="IPR001969">
    <property type="entry name" value="Aspartic_peptidase_AS"/>
</dbReference>
<protein>
    <submittedName>
        <fullName evidence="1">Aspartyl protease family protein</fullName>
    </submittedName>
</protein>
<keyword evidence="1" id="KW-0645">Protease</keyword>
<dbReference type="SUPFAM" id="SSF50630">
    <property type="entry name" value="Acid proteases"/>
    <property type="match status" value="1"/>
</dbReference>
<dbReference type="InterPro" id="IPR034122">
    <property type="entry name" value="Retropepsin-like_bacterial"/>
</dbReference>
<dbReference type="EMBL" id="JBEPMM010000004">
    <property type="protein sequence ID" value="MET3692548.1"/>
    <property type="molecule type" value="Genomic_DNA"/>
</dbReference>
<sequence length="172" mass="18755">MTRPIFWALGVTGVAALWAVGLVDRFDRAPPAAVAKPAPEERPTRVAFQPNTETLFADRQGHFATDAVIDGRRIRMLVDTGATTCAFTYEDAEASGLRVSESEFRMPVQTANGTVYAARVRIPSMRVGNIVVHGVDGMVMPRGRLSTSLLGMSFLKRLNEFSMNAGRLTLRG</sequence>
<keyword evidence="1" id="KW-0378">Hydrolase</keyword>
<dbReference type="GO" id="GO:0006508">
    <property type="term" value="P:proteolysis"/>
    <property type="evidence" value="ECO:0007669"/>
    <property type="project" value="UniProtKB-KW"/>
</dbReference>
<gene>
    <name evidence="1" type="ORF">ABID43_002084</name>
</gene>
<dbReference type="NCBIfam" id="TIGR02281">
    <property type="entry name" value="clan_AA_DTGA"/>
    <property type="match status" value="1"/>
</dbReference>
<reference evidence="1 2" key="1">
    <citation type="submission" date="2024-06" db="EMBL/GenBank/DDBJ databases">
        <title>Genomic Encyclopedia of Type Strains, Phase IV (KMG-IV): sequencing the most valuable type-strain genomes for metagenomic binning, comparative biology and taxonomic classification.</title>
        <authorList>
            <person name="Goeker M."/>
        </authorList>
    </citation>
    <scope>NUCLEOTIDE SEQUENCE [LARGE SCALE GENOMIC DNA]</scope>
    <source>
        <strain evidence="1 2">DSM 21331</strain>
    </source>
</reference>